<dbReference type="GO" id="GO:0016998">
    <property type="term" value="P:cell wall macromolecule catabolic process"/>
    <property type="evidence" value="ECO:0007669"/>
    <property type="project" value="InterPro"/>
</dbReference>
<evidence type="ECO:0000313" key="2">
    <source>
        <dbReference type="EMBL" id="NML96470.1"/>
    </source>
</evidence>
<gene>
    <name evidence="2" type="ORF">HHL24_00620</name>
</gene>
<accession>A0A848I4H5</accession>
<dbReference type="RefSeq" id="WP_169483446.1">
    <property type="nucleotide sequence ID" value="NZ_JABBGJ010000001.1"/>
</dbReference>
<dbReference type="Pfam" id="PF00182">
    <property type="entry name" value="Glyco_hydro_19"/>
    <property type="match status" value="1"/>
</dbReference>
<reference evidence="2 3" key="1">
    <citation type="submission" date="2020-04" db="EMBL/GenBank/DDBJ databases">
        <title>Paraburkholderia sp. RP-4-7 isolated from soil.</title>
        <authorList>
            <person name="Dahal R.H."/>
        </authorList>
    </citation>
    <scope>NUCLEOTIDE SEQUENCE [LARGE SCALE GENOMIC DNA]</scope>
    <source>
        <strain evidence="2 3">RP-4-7</strain>
    </source>
</reference>
<name>A0A848I4H5_9BURK</name>
<dbReference type="InterPro" id="IPR023346">
    <property type="entry name" value="Lysozyme-like_dom_sf"/>
</dbReference>
<dbReference type="AlphaFoldDB" id="A0A848I4H5"/>
<feature type="domain" description="Glycoside hydrolase family 19 catalytic" evidence="1">
    <location>
        <begin position="22"/>
        <end position="87"/>
    </location>
</feature>
<dbReference type="Proteomes" id="UP000544134">
    <property type="component" value="Unassembled WGS sequence"/>
</dbReference>
<protein>
    <recommendedName>
        <fullName evidence="1">Glycoside hydrolase family 19 catalytic domain-containing protein</fullName>
    </recommendedName>
</protein>
<dbReference type="GO" id="GO:0006032">
    <property type="term" value="P:chitin catabolic process"/>
    <property type="evidence" value="ECO:0007669"/>
    <property type="project" value="InterPro"/>
</dbReference>
<evidence type="ECO:0000313" key="3">
    <source>
        <dbReference type="Proteomes" id="UP000544134"/>
    </source>
</evidence>
<proteinExistence type="predicted"/>
<sequence>MSFATPAPKIAWIQDHLIVNDSAYGEPCFGTNEQPGKDFRGRGPRQLTHYESYRRCAQTIGYPIDSQPELVENNPLVIIETGLWFWNDRGIGSIADNPTAIGDEGLRRSPVR</sequence>
<dbReference type="GO" id="GO:0004568">
    <property type="term" value="F:chitinase activity"/>
    <property type="evidence" value="ECO:0007669"/>
    <property type="project" value="InterPro"/>
</dbReference>
<dbReference type="InterPro" id="IPR000726">
    <property type="entry name" value="Glyco_hydro_19_cat"/>
</dbReference>
<keyword evidence="3" id="KW-1185">Reference proteome</keyword>
<dbReference type="EMBL" id="JABBGJ010000001">
    <property type="protein sequence ID" value="NML96470.1"/>
    <property type="molecule type" value="Genomic_DNA"/>
</dbReference>
<organism evidence="2 3">
    <name type="scientific">Paraburkholderia polaris</name>
    <dbReference type="NCBI Taxonomy" id="2728848"/>
    <lineage>
        <taxon>Bacteria</taxon>
        <taxon>Pseudomonadati</taxon>
        <taxon>Pseudomonadota</taxon>
        <taxon>Betaproteobacteria</taxon>
        <taxon>Burkholderiales</taxon>
        <taxon>Burkholderiaceae</taxon>
        <taxon>Paraburkholderia</taxon>
    </lineage>
</organism>
<evidence type="ECO:0000259" key="1">
    <source>
        <dbReference type="Pfam" id="PF00182"/>
    </source>
</evidence>
<dbReference type="SUPFAM" id="SSF53955">
    <property type="entry name" value="Lysozyme-like"/>
    <property type="match status" value="1"/>
</dbReference>
<dbReference type="Gene3D" id="1.10.530.10">
    <property type="match status" value="1"/>
</dbReference>
<comment type="caution">
    <text evidence="2">The sequence shown here is derived from an EMBL/GenBank/DDBJ whole genome shotgun (WGS) entry which is preliminary data.</text>
</comment>